<reference evidence="1 2" key="1">
    <citation type="submission" date="2018-10" db="EMBL/GenBank/DDBJ databases">
        <title>Oceanobacillus sp. YLB-02 draft genome.</title>
        <authorList>
            <person name="Yu L."/>
        </authorList>
    </citation>
    <scope>NUCLEOTIDE SEQUENCE [LARGE SCALE GENOMIC DNA]</scope>
    <source>
        <strain evidence="1 2">YLB-02</strain>
    </source>
</reference>
<name>A0A498D360_9BACI</name>
<dbReference type="Proteomes" id="UP000270219">
    <property type="component" value="Unassembled WGS sequence"/>
</dbReference>
<dbReference type="SUPFAM" id="SSF159173">
    <property type="entry name" value="YkvR-like"/>
    <property type="match status" value="1"/>
</dbReference>
<accession>A0A498D360</accession>
<proteinExistence type="predicted"/>
<sequence length="91" mass="10731">MVKINDRALHTYDFYKEKQADRRMKIGFKFNVNSENYHDVTTLLYKNDFVVEIPEDKVVFSAVIGNYTTSITNLYKENNVGKFSLELIEKK</sequence>
<organism evidence="1 2">
    <name type="scientific">Oceanobacillus piezotolerans</name>
    <dbReference type="NCBI Taxonomy" id="2448030"/>
    <lineage>
        <taxon>Bacteria</taxon>
        <taxon>Bacillati</taxon>
        <taxon>Bacillota</taxon>
        <taxon>Bacilli</taxon>
        <taxon>Bacillales</taxon>
        <taxon>Bacillaceae</taxon>
        <taxon>Oceanobacillus</taxon>
    </lineage>
</organism>
<protein>
    <submittedName>
        <fullName evidence="1">DUF3219 family protein</fullName>
    </submittedName>
</protein>
<dbReference type="InterPro" id="IPR023105">
    <property type="entry name" value="YkvR-like_sf"/>
</dbReference>
<comment type="caution">
    <text evidence="1">The sequence shown here is derived from an EMBL/GenBank/DDBJ whole genome shotgun (WGS) entry which is preliminary data.</text>
</comment>
<dbReference type="OrthoDB" id="2920197at2"/>
<dbReference type="Pfam" id="PF11514">
    <property type="entry name" value="DUF3219"/>
    <property type="match status" value="1"/>
</dbReference>
<evidence type="ECO:0000313" key="1">
    <source>
        <dbReference type="EMBL" id="RLL42152.1"/>
    </source>
</evidence>
<dbReference type="EMBL" id="RCHR01000006">
    <property type="protein sequence ID" value="RLL42152.1"/>
    <property type="molecule type" value="Genomic_DNA"/>
</dbReference>
<gene>
    <name evidence="1" type="ORF">D8M04_15510</name>
</gene>
<keyword evidence="2" id="KW-1185">Reference proteome</keyword>
<evidence type="ECO:0000313" key="2">
    <source>
        <dbReference type="Proteomes" id="UP000270219"/>
    </source>
</evidence>
<dbReference type="InterPro" id="IPR021596">
    <property type="entry name" value="DUF3219"/>
</dbReference>
<dbReference type="AlphaFoldDB" id="A0A498D360"/>
<dbReference type="Gene3D" id="2.40.30.80">
    <property type="entry name" value="YkvR-like"/>
    <property type="match status" value="1"/>
</dbReference>